<dbReference type="EMBL" id="JAQIZT010000005">
    <property type="protein sequence ID" value="KAJ6999208.1"/>
    <property type="molecule type" value="Genomic_DNA"/>
</dbReference>
<protein>
    <submittedName>
        <fullName evidence="1">Uncharacterized protein</fullName>
    </submittedName>
</protein>
<evidence type="ECO:0000313" key="2">
    <source>
        <dbReference type="Proteomes" id="UP001164929"/>
    </source>
</evidence>
<reference evidence="1" key="1">
    <citation type="journal article" date="2023" name="Mol. Ecol. Resour.">
        <title>Chromosome-level genome assembly of a triploid poplar Populus alba 'Berolinensis'.</title>
        <authorList>
            <person name="Chen S."/>
            <person name="Yu Y."/>
            <person name="Wang X."/>
            <person name="Wang S."/>
            <person name="Zhang T."/>
            <person name="Zhou Y."/>
            <person name="He R."/>
            <person name="Meng N."/>
            <person name="Wang Y."/>
            <person name="Liu W."/>
            <person name="Liu Z."/>
            <person name="Liu J."/>
            <person name="Guo Q."/>
            <person name="Huang H."/>
            <person name="Sederoff R.R."/>
            <person name="Wang G."/>
            <person name="Qu G."/>
            <person name="Chen S."/>
        </authorList>
    </citation>
    <scope>NUCLEOTIDE SEQUENCE</scope>
    <source>
        <strain evidence="1">SC-2020</strain>
    </source>
</reference>
<sequence>MGVTSSYGHVINAESLKTSYPIGGPHRILTTSVTESLELNNWNHQTLECCVKNTDRLIEPYGRLGLLCEARVAPKFYRDRDSSAMLALVIACRPDKCQSKGND</sequence>
<dbReference type="Proteomes" id="UP001164929">
    <property type="component" value="Chromosome 5"/>
</dbReference>
<keyword evidence="2" id="KW-1185">Reference proteome</keyword>
<evidence type="ECO:0000313" key="1">
    <source>
        <dbReference type="EMBL" id="KAJ6999208.1"/>
    </source>
</evidence>
<organism evidence="1 2">
    <name type="scientific">Populus alba x Populus x berolinensis</name>
    <dbReference type="NCBI Taxonomy" id="444605"/>
    <lineage>
        <taxon>Eukaryota</taxon>
        <taxon>Viridiplantae</taxon>
        <taxon>Streptophyta</taxon>
        <taxon>Embryophyta</taxon>
        <taxon>Tracheophyta</taxon>
        <taxon>Spermatophyta</taxon>
        <taxon>Magnoliopsida</taxon>
        <taxon>eudicotyledons</taxon>
        <taxon>Gunneridae</taxon>
        <taxon>Pentapetalae</taxon>
        <taxon>rosids</taxon>
        <taxon>fabids</taxon>
        <taxon>Malpighiales</taxon>
        <taxon>Salicaceae</taxon>
        <taxon>Saliceae</taxon>
        <taxon>Populus</taxon>
    </lineage>
</organism>
<proteinExistence type="predicted"/>
<accession>A0AAD6QZ58</accession>
<comment type="caution">
    <text evidence="1">The sequence shown here is derived from an EMBL/GenBank/DDBJ whole genome shotgun (WGS) entry which is preliminary data.</text>
</comment>
<dbReference type="AlphaFoldDB" id="A0AAD6QZ58"/>
<name>A0AAD6QZ58_9ROSI</name>
<gene>
    <name evidence="1" type="ORF">NC653_015140</name>
</gene>